<feature type="domain" description="Nephrocystin 3-like N-terminal" evidence="2">
    <location>
        <begin position="57"/>
        <end position="104"/>
    </location>
</feature>
<dbReference type="InterPro" id="IPR056884">
    <property type="entry name" value="NPHP3-like_N"/>
</dbReference>
<comment type="caution">
    <text evidence="3">The sequence shown here is derived from an EMBL/GenBank/DDBJ whole genome shotgun (WGS) entry which is preliminary data.</text>
</comment>
<reference evidence="3 4" key="1">
    <citation type="submission" date="2019-01" db="EMBL/GenBank/DDBJ databases">
        <title>Draft genome sequence of Psathyrella aberdarensis IHI B618.</title>
        <authorList>
            <person name="Buettner E."/>
            <person name="Kellner H."/>
        </authorList>
    </citation>
    <scope>NUCLEOTIDE SEQUENCE [LARGE SCALE GENOMIC DNA]</scope>
    <source>
        <strain evidence="3 4">IHI B618</strain>
    </source>
</reference>
<dbReference type="OrthoDB" id="2885569at2759"/>
<organism evidence="3 4">
    <name type="scientific">Candolleomyces aberdarensis</name>
    <dbReference type="NCBI Taxonomy" id="2316362"/>
    <lineage>
        <taxon>Eukaryota</taxon>
        <taxon>Fungi</taxon>
        <taxon>Dikarya</taxon>
        <taxon>Basidiomycota</taxon>
        <taxon>Agaricomycotina</taxon>
        <taxon>Agaricomycetes</taxon>
        <taxon>Agaricomycetidae</taxon>
        <taxon>Agaricales</taxon>
        <taxon>Agaricineae</taxon>
        <taxon>Psathyrellaceae</taxon>
        <taxon>Candolleomyces</taxon>
    </lineage>
</organism>
<dbReference type="PANTHER" id="PTHR10039">
    <property type="entry name" value="AMELOGENIN"/>
    <property type="match status" value="1"/>
</dbReference>
<proteinExistence type="predicted"/>
<dbReference type="EMBL" id="SDEE01002018">
    <property type="protein sequence ID" value="RXW11338.1"/>
    <property type="molecule type" value="Genomic_DNA"/>
</dbReference>
<dbReference type="Proteomes" id="UP000290288">
    <property type="component" value="Unassembled WGS sequence"/>
</dbReference>
<keyword evidence="1" id="KW-0677">Repeat</keyword>
<evidence type="ECO:0000256" key="1">
    <source>
        <dbReference type="ARBA" id="ARBA00022737"/>
    </source>
</evidence>
<accession>A0A4V1Q1E8</accession>
<protein>
    <recommendedName>
        <fullName evidence="2">Nephrocystin 3-like N-terminal domain-containing protein</fullName>
    </recommendedName>
</protein>
<dbReference type="PANTHER" id="PTHR10039:SF14">
    <property type="entry name" value="NACHT DOMAIN-CONTAINING PROTEIN"/>
    <property type="match status" value="1"/>
</dbReference>
<evidence type="ECO:0000313" key="4">
    <source>
        <dbReference type="Proteomes" id="UP000290288"/>
    </source>
</evidence>
<dbReference type="Pfam" id="PF24883">
    <property type="entry name" value="NPHP3_N"/>
    <property type="match status" value="1"/>
</dbReference>
<evidence type="ECO:0000259" key="2">
    <source>
        <dbReference type="Pfam" id="PF24883"/>
    </source>
</evidence>
<dbReference type="AlphaFoldDB" id="A0A4V1Q1E8"/>
<keyword evidence="4" id="KW-1185">Reference proteome</keyword>
<evidence type="ECO:0000313" key="3">
    <source>
        <dbReference type="EMBL" id="RXW11338.1"/>
    </source>
</evidence>
<name>A0A4V1Q1E8_9AGAR</name>
<sequence>MSIGFTALQAPHIEAALNADPGLLEDRVSLTVQLERLVYEPFRAAMSRRGRALRRILSKGPFIIVIDGLDECVNKQGVVEFIDQLLSFFKEHPTIPLRFFIASRVEEHIRARLETDVVLLGNLDTHLAHKDIQLFLRTSFQDRVMNDRVIQEYIRMHGEWPTKSVMDELTSHIGGSFVLAATIFNFIFQPATENDPSTPMDRLPLTLRMDGLDDLYTQTLTRSQHLPHFRDIISTVVLLFRPLSIVEIANLLGIEAFEVVRVLLNLQAIIHVPALDREGEVTLCHASLGEFLTTESRSGCFFVPPWFHLRLSYRYFLSDFKKCRGATYYYRHTPLFTHYSTRFAASSSSDLTIEIEWLKDCKSPHLDTPPLHAFLSSALSYSFLINPPPEQFSSTLLLYMLTESTRHLAMAVEYPDACIRFWLNRRLPIAVSMVGNQRIAFTKHTYETLQHNLQRASTAIQANFPELLTQPRPAGTDVEYTINGALWVGPIDTFNALEWIVARARCKWVELNQSPRPPLELGISQEMVRPDPNAESWAVRRPAHAFNVRFSFDG</sequence>
<gene>
    <name evidence="3" type="ORF">EST38_g14517</name>
</gene>